<reference evidence="1" key="1">
    <citation type="journal article" date="2015" name="Genome Biol. Evol.">
        <title>Organellar Genomes of White Spruce (Picea glauca): Assembly and Annotation.</title>
        <authorList>
            <person name="Jackman S.D."/>
            <person name="Warren R.L."/>
            <person name="Gibb E.A."/>
            <person name="Vandervalk B.P."/>
            <person name="Mohamadi H."/>
            <person name="Chu J."/>
            <person name="Raymond A."/>
            <person name="Pleasance S."/>
            <person name="Coope R."/>
            <person name="Wildung M.R."/>
            <person name="Ritland C.E."/>
            <person name="Bousquet J."/>
            <person name="Jones S.J."/>
            <person name="Bohlmann J."/>
            <person name="Birol I."/>
        </authorList>
    </citation>
    <scope>NUCLEOTIDE SEQUENCE [LARGE SCALE GENOMIC DNA]</scope>
    <source>
        <tissue evidence="1">Flushing bud</tissue>
    </source>
</reference>
<keyword evidence="1" id="KW-0496">Mitochondrion</keyword>
<dbReference type="EMBL" id="LKAM01000001">
    <property type="protein sequence ID" value="KUM50751.1"/>
    <property type="molecule type" value="Genomic_DNA"/>
</dbReference>
<evidence type="ECO:0000313" key="1">
    <source>
        <dbReference type="EMBL" id="KUM50751.1"/>
    </source>
</evidence>
<comment type="caution">
    <text evidence="1">The sequence shown here is derived from an EMBL/GenBank/DDBJ whole genome shotgun (WGS) entry which is preliminary data.</text>
</comment>
<geneLocation type="mitochondrion" evidence="1"/>
<organism evidence="1">
    <name type="scientific">Picea glauca</name>
    <name type="common">White spruce</name>
    <name type="synonym">Pinus glauca</name>
    <dbReference type="NCBI Taxonomy" id="3330"/>
    <lineage>
        <taxon>Eukaryota</taxon>
        <taxon>Viridiplantae</taxon>
        <taxon>Streptophyta</taxon>
        <taxon>Embryophyta</taxon>
        <taxon>Tracheophyta</taxon>
        <taxon>Spermatophyta</taxon>
        <taxon>Pinopsida</taxon>
        <taxon>Pinidae</taxon>
        <taxon>Conifers I</taxon>
        <taxon>Pinales</taxon>
        <taxon>Pinaceae</taxon>
        <taxon>Picea</taxon>
    </lineage>
</organism>
<dbReference type="AlphaFoldDB" id="A0A117NIZ7"/>
<proteinExistence type="predicted"/>
<sequence>MLRYRSGKICYAAAQALPLPCWGMNEQRSVKKERLKPWLTERKSLASKKRSGRSLRSLVIERYQPALPSATARINRNDQR</sequence>
<protein>
    <submittedName>
        <fullName evidence="1">Uncharacterized protein</fullName>
    </submittedName>
</protein>
<name>A0A117NIZ7_PICGL</name>
<gene>
    <name evidence="1" type="ORF">ABT39_MTgene595</name>
</gene>
<accession>A0A117NIZ7</accession>